<evidence type="ECO:0000256" key="1">
    <source>
        <dbReference type="SAM" id="MobiDB-lite"/>
    </source>
</evidence>
<evidence type="ECO:0000313" key="3">
    <source>
        <dbReference type="Proteomes" id="UP000593577"/>
    </source>
</evidence>
<gene>
    <name evidence="2" type="ORF">Goari_009447</name>
</gene>
<feature type="non-terminal residue" evidence="2">
    <location>
        <position position="97"/>
    </location>
</feature>
<feature type="region of interest" description="Disordered" evidence="1">
    <location>
        <begin position="1"/>
        <end position="34"/>
    </location>
</feature>
<sequence length="97" mass="10930">MTVTLGEEFTGRAVKKVRRREEDPPNGRGGKASVEPWASKYFSFKDAVTNPAGTNHLSGNDWEEEDFELDDGDIPRETVDGMLAIDFSDRFYSLVEK</sequence>
<dbReference type="Proteomes" id="UP000593577">
    <property type="component" value="Unassembled WGS sequence"/>
</dbReference>
<reference evidence="2 3" key="1">
    <citation type="journal article" date="2019" name="Genome Biol. Evol.">
        <title>Insights into the evolution of the New World diploid cottons (Gossypium, subgenus Houzingenia) based on genome sequencing.</title>
        <authorList>
            <person name="Grover C.E."/>
            <person name="Arick M.A. 2nd"/>
            <person name="Thrash A."/>
            <person name="Conover J.L."/>
            <person name="Sanders W.S."/>
            <person name="Peterson D.G."/>
            <person name="Frelichowski J.E."/>
            <person name="Scheffler J.A."/>
            <person name="Scheffler B.E."/>
            <person name="Wendel J.F."/>
        </authorList>
    </citation>
    <scope>NUCLEOTIDE SEQUENCE [LARGE SCALE GENOMIC DNA]</scope>
    <source>
        <strain evidence="2">185</strain>
        <tissue evidence="2">Leaf</tissue>
    </source>
</reference>
<proteinExistence type="predicted"/>
<accession>A0A7J8XWY5</accession>
<dbReference type="AlphaFoldDB" id="A0A7J8XWY5"/>
<dbReference type="EMBL" id="JABFAA010000009">
    <property type="protein sequence ID" value="MBA0691841.1"/>
    <property type="molecule type" value="Genomic_DNA"/>
</dbReference>
<protein>
    <submittedName>
        <fullName evidence="2">Uncharacterized protein</fullName>
    </submittedName>
</protein>
<organism evidence="2 3">
    <name type="scientific">Gossypium aridum</name>
    <name type="common">American cotton</name>
    <name type="synonym">Erioxylum aridum</name>
    <dbReference type="NCBI Taxonomy" id="34290"/>
    <lineage>
        <taxon>Eukaryota</taxon>
        <taxon>Viridiplantae</taxon>
        <taxon>Streptophyta</taxon>
        <taxon>Embryophyta</taxon>
        <taxon>Tracheophyta</taxon>
        <taxon>Spermatophyta</taxon>
        <taxon>Magnoliopsida</taxon>
        <taxon>eudicotyledons</taxon>
        <taxon>Gunneridae</taxon>
        <taxon>Pentapetalae</taxon>
        <taxon>rosids</taxon>
        <taxon>malvids</taxon>
        <taxon>Malvales</taxon>
        <taxon>Malvaceae</taxon>
        <taxon>Malvoideae</taxon>
        <taxon>Gossypium</taxon>
    </lineage>
</organism>
<evidence type="ECO:0000313" key="2">
    <source>
        <dbReference type="EMBL" id="MBA0691841.1"/>
    </source>
</evidence>
<name>A0A7J8XWY5_GOSAI</name>
<comment type="caution">
    <text evidence="2">The sequence shown here is derived from an EMBL/GenBank/DDBJ whole genome shotgun (WGS) entry which is preliminary data.</text>
</comment>
<keyword evidence="3" id="KW-1185">Reference proteome</keyword>